<dbReference type="InterPro" id="IPR001079">
    <property type="entry name" value="Galectin_CRD"/>
</dbReference>
<dbReference type="SUPFAM" id="SSF49899">
    <property type="entry name" value="Concanavalin A-like lectins/glucanases"/>
    <property type="match status" value="2"/>
</dbReference>
<accession>A0ABD2IYD7</accession>
<proteinExistence type="predicted"/>
<name>A0ABD2IYD7_HETSC</name>
<dbReference type="InterPro" id="IPR013320">
    <property type="entry name" value="ConA-like_dom_sf"/>
</dbReference>
<evidence type="ECO:0000256" key="2">
    <source>
        <dbReference type="RuleBase" id="RU102079"/>
    </source>
</evidence>
<comment type="caution">
    <text evidence="4">The sequence shown here is derived from an EMBL/GenBank/DDBJ whole genome shotgun (WGS) entry which is preliminary data.</text>
</comment>
<dbReference type="SMART" id="SM00908">
    <property type="entry name" value="Gal-bind_lectin"/>
    <property type="match status" value="2"/>
</dbReference>
<dbReference type="AlphaFoldDB" id="A0ABD2IYD7"/>
<dbReference type="PANTHER" id="PTHR11346">
    <property type="entry name" value="GALECTIN"/>
    <property type="match status" value="1"/>
</dbReference>
<evidence type="ECO:0000313" key="4">
    <source>
        <dbReference type="EMBL" id="KAL3083222.1"/>
    </source>
</evidence>
<dbReference type="GO" id="GO:0030246">
    <property type="term" value="F:carbohydrate binding"/>
    <property type="evidence" value="ECO:0007669"/>
    <property type="project" value="UniProtKB-UniRule"/>
</dbReference>
<feature type="domain" description="Galectin" evidence="3">
    <location>
        <begin position="198"/>
        <end position="336"/>
    </location>
</feature>
<reference evidence="4 5" key="1">
    <citation type="submission" date="2024-10" db="EMBL/GenBank/DDBJ databases">
        <authorList>
            <person name="Kim D."/>
        </authorList>
    </citation>
    <scope>NUCLEOTIDE SEQUENCE [LARGE SCALE GENOMIC DNA]</scope>
    <source>
        <strain evidence="4">Taebaek</strain>
    </source>
</reference>
<organism evidence="4 5">
    <name type="scientific">Heterodera schachtii</name>
    <name type="common">Sugarbeet cyst nematode worm</name>
    <name type="synonym">Tylenchus schachtii</name>
    <dbReference type="NCBI Taxonomy" id="97005"/>
    <lineage>
        <taxon>Eukaryota</taxon>
        <taxon>Metazoa</taxon>
        <taxon>Ecdysozoa</taxon>
        <taxon>Nematoda</taxon>
        <taxon>Chromadorea</taxon>
        <taxon>Rhabditida</taxon>
        <taxon>Tylenchina</taxon>
        <taxon>Tylenchomorpha</taxon>
        <taxon>Tylenchoidea</taxon>
        <taxon>Heteroderidae</taxon>
        <taxon>Heteroderinae</taxon>
        <taxon>Heterodera</taxon>
    </lineage>
</organism>
<dbReference type="SMART" id="SM00276">
    <property type="entry name" value="GLECT"/>
    <property type="match status" value="2"/>
</dbReference>
<dbReference type="PROSITE" id="PS51304">
    <property type="entry name" value="GALECTIN"/>
    <property type="match status" value="2"/>
</dbReference>
<dbReference type="EMBL" id="JBICCN010000254">
    <property type="protein sequence ID" value="KAL3083222.1"/>
    <property type="molecule type" value="Genomic_DNA"/>
</dbReference>
<keyword evidence="5" id="KW-1185">Reference proteome</keyword>
<dbReference type="Pfam" id="PF00337">
    <property type="entry name" value="Gal-bind_lectin"/>
    <property type="match status" value="2"/>
</dbReference>
<dbReference type="InterPro" id="IPR044156">
    <property type="entry name" value="Galectin-like"/>
</dbReference>
<gene>
    <name evidence="4" type="ORF">niasHS_011024</name>
</gene>
<dbReference type="Gene3D" id="2.60.120.200">
    <property type="match status" value="2"/>
</dbReference>
<dbReference type="Proteomes" id="UP001620645">
    <property type="component" value="Unassembled WGS sequence"/>
</dbReference>
<evidence type="ECO:0000256" key="1">
    <source>
        <dbReference type="ARBA" id="ARBA00022734"/>
    </source>
</evidence>
<evidence type="ECO:0000259" key="3">
    <source>
        <dbReference type="PROSITE" id="PS51304"/>
    </source>
</evidence>
<dbReference type="CDD" id="cd00070">
    <property type="entry name" value="GLECT"/>
    <property type="match status" value="2"/>
</dbReference>
<dbReference type="PANTHER" id="PTHR11346:SF171">
    <property type="entry name" value="GALECTIN"/>
    <property type="match status" value="1"/>
</dbReference>
<evidence type="ECO:0000313" key="5">
    <source>
        <dbReference type="Proteomes" id="UP001620645"/>
    </source>
</evidence>
<protein>
    <recommendedName>
        <fullName evidence="2">Galectin</fullName>
    </recommendedName>
</protein>
<keyword evidence="1 2" id="KW-0430">Lectin</keyword>
<sequence length="351" mass="39027">MDNCDFSVPAHRNVSVPFASDILDGVFPGKAILVKGTVLASVPDQRFVIDLCCGILVNGDHRDDKALHFNPRFDSSAISLFSKPDRDIVLNSLINNVWGAEQRCANPLEKGRPFVVRILILRDYFKVSLNGKHLSDFIHRIPIDRIKCIYVQGCVAIELIEYQGTCPRPSSPTLSDPSTDSSNLNESIEISKPEIPFIFSLPFDGFAPSREVFVILTPLLNASYFAINVLRGTEYIFHMRVDLPNQIDRKRGAIVRNSTTDGVWQSEERQLGRFPFTLGVTSDLKIAAVAQGFKVFVDGASVCDFTFRASAPPPTEANRLTIVGDVGTIGKTFHFQIWLDYPITCFALCIL</sequence>
<feature type="domain" description="Galectin" evidence="3">
    <location>
        <begin position="18"/>
        <end position="163"/>
    </location>
</feature>